<sequence length="99" mass="10752">MTAEEAFNAAALAACGKGEWPSRAVFWSAVRFGMGAVEAARWADAEERWSALWRVAVAEHLPPIPAAPLVGAPPSVVQAEQQLARMREIVGSRRQDVLR</sequence>
<organism evidence="1 2">
    <name type="scientific">Ralstonia pickettii</name>
    <name type="common">Burkholderia pickettii</name>
    <dbReference type="NCBI Taxonomy" id="329"/>
    <lineage>
        <taxon>Bacteria</taxon>
        <taxon>Pseudomonadati</taxon>
        <taxon>Pseudomonadota</taxon>
        <taxon>Betaproteobacteria</taxon>
        <taxon>Burkholderiales</taxon>
        <taxon>Burkholderiaceae</taxon>
        <taxon>Ralstonia</taxon>
    </lineage>
</organism>
<comment type="caution">
    <text evidence="1">The sequence shown here is derived from an EMBL/GenBank/DDBJ whole genome shotgun (WGS) entry which is preliminary data.</text>
</comment>
<evidence type="ECO:0000313" key="2">
    <source>
        <dbReference type="Proteomes" id="UP000234456"/>
    </source>
</evidence>
<dbReference type="RefSeq" id="WP_102065075.1">
    <property type="nucleotide sequence ID" value="NZ_PKQE01000001.1"/>
</dbReference>
<proteinExistence type="predicted"/>
<dbReference type="AlphaFoldDB" id="A0A2N4TYB3"/>
<gene>
    <name evidence="1" type="ORF">C0Q88_08360</name>
</gene>
<protein>
    <submittedName>
        <fullName evidence="1">Uncharacterized protein</fullName>
    </submittedName>
</protein>
<accession>A0A2N4TYB3</accession>
<dbReference type="OrthoDB" id="8929102at2"/>
<evidence type="ECO:0000313" key="1">
    <source>
        <dbReference type="EMBL" id="PLC44678.1"/>
    </source>
</evidence>
<name>A0A2N4TYB3_RALPI</name>
<reference evidence="1 2" key="1">
    <citation type="submission" date="2017-12" db="EMBL/GenBank/DDBJ databases">
        <title>Draft genome sequence of Ralstonia pickettii 52.</title>
        <authorList>
            <person name="Zheng B."/>
        </authorList>
    </citation>
    <scope>NUCLEOTIDE SEQUENCE [LARGE SCALE GENOMIC DNA]</scope>
    <source>
        <strain evidence="1 2">52</strain>
    </source>
</reference>
<dbReference type="Proteomes" id="UP000234456">
    <property type="component" value="Unassembled WGS sequence"/>
</dbReference>
<dbReference type="EMBL" id="PKQE01000001">
    <property type="protein sequence ID" value="PLC44678.1"/>
    <property type="molecule type" value="Genomic_DNA"/>
</dbReference>